<dbReference type="InterPro" id="IPR036465">
    <property type="entry name" value="vWFA_dom_sf"/>
</dbReference>
<dbReference type="InterPro" id="IPR050934">
    <property type="entry name" value="ITIH"/>
</dbReference>
<dbReference type="PROSITE" id="PS50234">
    <property type="entry name" value="VWFA"/>
    <property type="match status" value="1"/>
</dbReference>
<accession>A0A0F0CJ07</accession>
<dbReference type="SUPFAM" id="SSF53300">
    <property type="entry name" value="vWA-like"/>
    <property type="match status" value="1"/>
</dbReference>
<protein>
    <submittedName>
        <fullName evidence="2">Inter-alpha-trypsin inhibitor heavy chain H5</fullName>
    </submittedName>
</protein>
<proteinExistence type="predicted"/>
<sequence>MNRDTKIILGSIWFSLIAHLFFILSSTFISFPGASQAREQVKKIFHITPVKKEELKINDSFDDKKNNTADITSLEKRDINSDSSLEEIIKNFPVVKERHFDKKDELKKERPMGDILENNILPAPEKFLKIESLKEKETILSDTKKTENKLLYKMPTITSPASDKIILKNMPRKTDGSSGKKDSTAGIMSGIDAGIELPNMLSNPAGLGRAFGIGDGNKKYEDISDYLDIKVLKYIPPNTKEKYFKIIITKKPRALLELIPKEIIFLIDSSKSIGEPNLSYIKETVTRILYKLNTGDKFNVFAFKGELIKFSEASKQVNENTILAAKKFIDTLESTGQTDVYSALLDIVNTKQKFIPSYILLISDGKPTVGIIDSKKIIQEVTRRNNRNRPIFTFGGDSKLNKYLLDFVSYQNRGWTKFTRNARDIKKVLNNLYDEISSPLLLNLRYRFLKVNEEEIYPKYLPDFYSGSEFVLYGRFQDEDIFLMQILGEIGKETKEMIFQRSLEKAENGTDEIAKEWAFRKIYHLISEDTMGKTKHEYLKKEIDALSKKYDIITPYNLEEVK</sequence>
<dbReference type="EMBL" id="JYNY01000627">
    <property type="protein sequence ID" value="KJJ83278.1"/>
    <property type="molecule type" value="Genomic_DNA"/>
</dbReference>
<dbReference type="AlphaFoldDB" id="A0A0F0CJ07"/>
<feature type="domain" description="VWFA" evidence="1">
    <location>
        <begin position="262"/>
        <end position="436"/>
    </location>
</feature>
<dbReference type="Proteomes" id="UP000033428">
    <property type="component" value="Unassembled WGS sequence"/>
</dbReference>
<keyword evidence="3" id="KW-1185">Reference proteome</keyword>
<dbReference type="InterPro" id="IPR002035">
    <property type="entry name" value="VWF_A"/>
</dbReference>
<evidence type="ECO:0000259" key="1">
    <source>
        <dbReference type="PROSITE" id="PS50234"/>
    </source>
</evidence>
<dbReference type="Pfam" id="PF13768">
    <property type="entry name" value="VWA_3"/>
    <property type="match status" value="1"/>
</dbReference>
<dbReference type="PANTHER" id="PTHR10338">
    <property type="entry name" value="INTER-ALPHA-TRYPSIN INHIBITOR HEAVY CHAIN FAMILY MEMBER"/>
    <property type="match status" value="1"/>
</dbReference>
<evidence type="ECO:0000313" key="3">
    <source>
        <dbReference type="Proteomes" id="UP000033428"/>
    </source>
</evidence>
<dbReference type="SMART" id="SM00327">
    <property type="entry name" value="VWA"/>
    <property type="match status" value="1"/>
</dbReference>
<comment type="caution">
    <text evidence="2">The sequence shown here is derived from an EMBL/GenBank/DDBJ whole genome shotgun (WGS) entry which is preliminary data.</text>
</comment>
<reference evidence="2 3" key="1">
    <citation type="submission" date="2015-02" db="EMBL/GenBank/DDBJ databases">
        <title>Single-cell genomics of uncultivated deep-branching MTB reveals a conserved set of magnetosome genes.</title>
        <authorList>
            <person name="Kolinko S."/>
            <person name="Richter M."/>
            <person name="Glockner F.O."/>
            <person name="Brachmann A."/>
            <person name="Schuler D."/>
        </authorList>
    </citation>
    <scope>NUCLEOTIDE SEQUENCE [LARGE SCALE GENOMIC DNA]</scope>
    <source>
        <strain evidence="2">SKK-01</strain>
    </source>
</reference>
<gene>
    <name evidence="2" type="ORF">OMAG_002853</name>
</gene>
<organism evidence="2 3">
    <name type="scientific">Candidatus Omnitrophus magneticus</name>
    <dbReference type="NCBI Taxonomy" id="1609969"/>
    <lineage>
        <taxon>Bacteria</taxon>
        <taxon>Pseudomonadati</taxon>
        <taxon>Candidatus Omnitrophota</taxon>
        <taxon>Candidatus Omnitrophus</taxon>
    </lineage>
</organism>
<name>A0A0F0CJ07_9BACT</name>
<evidence type="ECO:0000313" key="2">
    <source>
        <dbReference type="EMBL" id="KJJ83278.1"/>
    </source>
</evidence>
<dbReference type="Gene3D" id="3.40.50.410">
    <property type="entry name" value="von Willebrand factor, type A domain"/>
    <property type="match status" value="1"/>
</dbReference>
<dbReference type="PANTHER" id="PTHR10338:SF108">
    <property type="entry name" value="INTER-ALPHA-TRYPSIN INHIBITOR HEAVY CHAIN H4-LIKE PROTEIN"/>
    <property type="match status" value="1"/>
</dbReference>